<accession>A0A699L657</accession>
<reference evidence="1" key="1">
    <citation type="journal article" date="2019" name="Sci. Rep.">
        <title>Draft genome of Tanacetum cinerariifolium, the natural source of mosquito coil.</title>
        <authorList>
            <person name="Yamashiro T."/>
            <person name="Shiraishi A."/>
            <person name="Satake H."/>
            <person name="Nakayama K."/>
        </authorList>
    </citation>
    <scope>NUCLEOTIDE SEQUENCE</scope>
</reference>
<dbReference type="EMBL" id="BKCJ010591154">
    <property type="protein sequence ID" value="GFB27646.1"/>
    <property type="molecule type" value="Genomic_DNA"/>
</dbReference>
<comment type="caution">
    <text evidence="1">The sequence shown here is derived from an EMBL/GenBank/DDBJ whole genome shotgun (WGS) entry which is preliminary data.</text>
</comment>
<proteinExistence type="predicted"/>
<sequence length="178" mass="19991">MALTFADTHNMIAYPTKSNACKGFDQIINFLTVNDVVRLQALIDRKKVIVTEAIVQEALRLDDAESIDCLSNEEIFTKLSRMGLVRNVDSSSKFYMYLRFLQLMIRAQVADLSSHTTKYSSYALTQKVFANMRRVGKGFSRVETPLFKGMLVPQQAADVVDDVVNDDVVIDDVPATDV</sequence>
<evidence type="ECO:0000313" key="1">
    <source>
        <dbReference type="EMBL" id="GFB27646.1"/>
    </source>
</evidence>
<gene>
    <name evidence="1" type="ORF">Tci_699617</name>
</gene>
<protein>
    <recommendedName>
        <fullName evidence="2">Synaptobrevin, longin-like domain protein</fullName>
    </recommendedName>
</protein>
<evidence type="ECO:0008006" key="2">
    <source>
        <dbReference type="Google" id="ProtNLM"/>
    </source>
</evidence>
<organism evidence="1">
    <name type="scientific">Tanacetum cinerariifolium</name>
    <name type="common">Dalmatian daisy</name>
    <name type="synonym">Chrysanthemum cinerariifolium</name>
    <dbReference type="NCBI Taxonomy" id="118510"/>
    <lineage>
        <taxon>Eukaryota</taxon>
        <taxon>Viridiplantae</taxon>
        <taxon>Streptophyta</taxon>
        <taxon>Embryophyta</taxon>
        <taxon>Tracheophyta</taxon>
        <taxon>Spermatophyta</taxon>
        <taxon>Magnoliopsida</taxon>
        <taxon>eudicotyledons</taxon>
        <taxon>Gunneridae</taxon>
        <taxon>Pentapetalae</taxon>
        <taxon>asterids</taxon>
        <taxon>campanulids</taxon>
        <taxon>Asterales</taxon>
        <taxon>Asteraceae</taxon>
        <taxon>Asteroideae</taxon>
        <taxon>Anthemideae</taxon>
        <taxon>Anthemidinae</taxon>
        <taxon>Tanacetum</taxon>
    </lineage>
</organism>
<name>A0A699L657_TANCI</name>
<feature type="non-terminal residue" evidence="1">
    <location>
        <position position="178"/>
    </location>
</feature>
<dbReference type="AlphaFoldDB" id="A0A699L657"/>